<comment type="caution">
    <text evidence="1">The sequence shown here is derived from an EMBL/GenBank/DDBJ whole genome shotgun (WGS) entry which is preliminary data.</text>
</comment>
<name>A0A391P2K7_9EUKA</name>
<organism evidence="1 2">
    <name type="scientific">Kipferlia bialata</name>
    <dbReference type="NCBI Taxonomy" id="797122"/>
    <lineage>
        <taxon>Eukaryota</taxon>
        <taxon>Metamonada</taxon>
        <taxon>Carpediemonas-like organisms</taxon>
        <taxon>Kipferlia</taxon>
    </lineage>
</organism>
<reference evidence="1 2" key="1">
    <citation type="journal article" date="2018" name="PLoS ONE">
        <title>The draft genome of Kipferlia bialata reveals reductive genome evolution in fornicate parasites.</title>
        <authorList>
            <person name="Tanifuji G."/>
            <person name="Takabayashi S."/>
            <person name="Kume K."/>
            <person name="Takagi M."/>
            <person name="Nakayama T."/>
            <person name="Kamikawa R."/>
            <person name="Inagaki Y."/>
            <person name="Hashimoto T."/>
        </authorList>
    </citation>
    <scope>NUCLEOTIDE SEQUENCE [LARGE SCALE GENOMIC DNA]</scope>
    <source>
        <strain evidence="1">NY0173</strain>
    </source>
</reference>
<dbReference type="Proteomes" id="UP000265618">
    <property type="component" value="Unassembled WGS sequence"/>
</dbReference>
<proteinExistence type="predicted"/>
<sequence length="110" mass="12262">MSVVKPAVKEAKTSEAVPEEELLYDPDVTYSSKGEELYRKGLALKQQWEAYRTKARIDQEYEEKAVYTFKPTIAEWEGSDGNTREVGGICLLGGWVSLSAISVTACIYCS</sequence>
<accession>A0A391P2K7</accession>
<dbReference type="EMBL" id="BDIP01007515">
    <property type="protein sequence ID" value="GCA64519.1"/>
    <property type="molecule type" value="Genomic_DNA"/>
</dbReference>
<gene>
    <name evidence="1" type="ORF">KIPB_014526</name>
</gene>
<evidence type="ECO:0000313" key="1">
    <source>
        <dbReference type="EMBL" id="GCA64519.1"/>
    </source>
</evidence>
<keyword evidence="2" id="KW-1185">Reference proteome</keyword>
<dbReference type="AlphaFoldDB" id="A0A391P2K7"/>
<protein>
    <submittedName>
        <fullName evidence="1">Uncharacterized protein</fullName>
    </submittedName>
</protein>
<evidence type="ECO:0000313" key="2">
    <source>
        <dbReference type="Proteomes" id="UP000265618"/>
    </source>
</evidence>